<reference evidence="1 2" key="1">
    <citation type="submission" date="2019-06" db="EMBL/GenBank/DDBJ databases">
        <title>Sequencing the genomes of 1000 actinobacteria strains.</title>
        <authorList>
            <person name="Klenk H.-P."/>
        </authorList>
    </citation>
    <scope>NUCLEOTIDE SEQUENCE [LARGE SCALE GENOMIC DNA]</scope>
    <source>
        <strain evidence="1 2">DSM 103495</strain>
    </source>
</reference>
<accession>A0A543F7Q4</accession>
<comment type="caution">
    <text evidence="1">The sequence shown here is derived from an EMBL/GenBank/DDBJ whole genome shotgun (WGS) entry which is preliminary data.</text>
</comment>
<name>A0A543F7Q4_9NOCA</name>
<dbReference type="EMBL" id="VFPG01000001">
    <property type="protein sequence ID" value="TQM29855.1"/>
    <property type="molecule type" value="Genomic_DNA"/>
</dbReference>
<evidence type="ECO:0000313" key="1">
    <source>
        <dbReference type="EMBL" id="TQM29855.1"/>
    </source>
</evidence>
<evidence type="ECO:0000313" key="2">
    <source>
        <dbReference type="Proteomes" id="UP000316331"/>
    </source>
</evidence>
<organism evidence="1 2">
    <name type="scientific">Nocardia bhagyanarayanae</name>
    <dbReference type="NCBI Taxonomy" id="1215925"/>
    <lineage>
        <taxon>Bacteria</taxon>
        <taxon>Bacillati</taxon>
        <taxon>Actinomycetota</taxon>
        <taxon>Actinomycetes</taxon>
        <taxon>Mycobacteriales</taxon>
        <taxon>Nocardiaceae</taxon>
        <taxon>Nocardia</taxon>
    </lineage>
</organism>
<proteinExistence type="predicted"/>
<dbReference type="RefSeq" id="WP_141808242.1">
    <property type="nucleotide sequence ID" value="NZ_VFPG01000001.1"/>
</dbReference>
<dbReference type="AlphaFoldDB" id="A0A543F7Q4"/>
<protein>
    <submittedName>
        <fullName evidence="1">Uncharacterized protein</fullName>
    </submittedName>
</protein>
<sequence>MTFYLINPEVPADFGQVSRDSSYDPPRVVSAHFEFYYPVDSELITSYSGAYAVTKPLADALTESDLTGYEFGPVTTSISALVEDPDRIIIPPLTGLVITGRAFSDDFGIQGRSKLIASERAAEFLWNRDARIRDGANKLDKDGNIVLDF</sequence>
<dbReference type="OrthoDB" id="4547149at2"/>
<gene>
    <name evidence="1" type="ORF">FB390_1468</name>
</gene>
<keyword evidence="2" id="KW-1185">Reference proteome</keyword>
<dbReference type="Proteomes" id="UP000316331">
    <property type="component" value="Unassembled WGS sequence"/>
</dbReference>